<reference evidence="5" key="1">
    <citation type="submission" date="2016-09" db="EMBL/GenBank/DDBJ databases">
        <authorList>
            <person name="Lysoe E."/>
        </authorList>
    </citation>
    <scope>NUCLEOTIDE SEQUENCE [LARGE SCALE GENOMIC DNA]</scope>
    <source>
        <strain evidence="5">LJ96T</strain>
    </source>
</reference>
<evidence type="ECO:0000256" key="3">
    <source>
        <dbReference type="SAM" id="MobiDB-lite"/>
    </source>
</evidence>
<dbReference type="KEGG" id="lrz:BJI69_16440"/>
<dbReference type="PANTHER" id="PTHR37944">
    <property type="entry name" value="PORIN B"/>
    <property type="match status" value="1"/>
</dbReference>
<dbReference type="RefSeq" id="WP_046966586.1">
    <property type="nucleotide sequence ID" value="NZ_CP017480.1"/>
</dbReference>
<sequence length="479" mass="52329">MNRTSYIATALCSLAAALTPALAFAQNVPAIAPASSSSAPDTTDPGSAGRAVTPKEGSKGPFADVGTALRDKGIKLRSALIDQYANNTTGGIYQGHSNVGQFNIGADFDLDKMIGLSGGSFHFTVYRDYGESLNKYVTGTFTKQQYIYKNEFYRWHLGLFAYEQKLLDDKLDITAGRLGTTTYYGHLVTNCQFESADTCGEPRILVSEAGFSLLPSATWGLNIKARPTPHTYIETGVFEVNPTTSASNGLDFSVGSATGVTVPVEWAWQKTDPTTTRFPFELKVGAFLSTAPLTDPYFNTAGRSKALFGGTARTVNSSRDGVYIMGDRVIWRPNDASTRSFNVFGGIVQQLDEAEIMRQQVYAGFVWTAPFASRPTDTFNFSISEFQLTPREREFLRDARAKKGGHGTNAEHQTAYELTYGWRVARGLELMPSLQYIVHPDNSSITNTAIFPKNMFVYGVSLKMDLGYMLGFDKTAGGD</sequence>
<dbReference type="InterPro" id="IPR007049">
    <property type="entry name" value="Carb-sel_porin_OprB"/>
</dbReference>
<dbReference type="GO" id="GO:0016020">
    <property type="term" value="C:membrane"/>
    <property type="evidence" value="ECO:0007669"/>
    <property type="project" value="InterPro"/>
</dbReference>
<feature type="compositionally biased region" description="Low complexity" evidence="3">
    <location>
        <begin position="34"/>
        <end position="45"/>
    </location>
</feature>
<evidence type="ECO:0000256" key="1">
    <source>
        <dbReference type="ARBA" id="ARBA00008769"/>
    </source>
</evidence>
<dbReference type="Proteomes" id="UP000182987">
    <property type="component" value="Chromosome"/>
</dbReference>
<accession>A0A0G9HDX1</accession>
<dbReference type="AlphaFoldDB" id="A0A0G9HDX1"/>
<evidence type="ECO:0000313" key="4">
    <source>
        <dbReference type="EMBL" id="APG05332.1"/>
    </source>
</evidence>
<protein>
    <submittedName>
        <fullName evidence="4">Uncharacterized protein</fullName>
    </submittedName>
</protein>
<organism evidence="4 5">
    <name type="scientific">Luteibacter rhizovicinus DSM 16549</name>
    <dbReference type="NCBI Taxonomy" id="1440763"/>
    <lineage>
        <taxon>Bacteria</taxon>
        <taxon>Pseudomonadati</taxon>
        <taxon>Pseudomonadota</taxon>
        <taxon>Gammaproteobacteria</taxon>
        <taxon>Lysobacterales</taxon>
        <taxon>Rhodanobacteraceae</taxon>
        <taxon>Luteibacter</taxon>
    </lineage>
</organism>
<proteinExistence type="inferred from homology"/>
<evidence type="ECO:0000256" key="2">
    <source>
        <dbReference type="RuleBase" id="RU363072"/>
    </source>
</evidence>
<dbReference type="InterPro" id="IPR052932">
    <property type="entry name" value="OprB_Porin"/>
</dbReference>
<dbReference type="GO" id="GO:0008643">
    <property type="term" value="P:carbohydrate transport"/>
    <property type="evidence" value="ECO:0007669"/>
    <property type="project" value="InterPro"/>
</dbReference>
<name>A0A0G9HDX1_9GAMM</name>
<feature type="signal peptide" evidence="2">
    <location>
        <begin position="1"/>
        <end position="25"/>
    </location>
</feature>
<dbReference type="Gene3D" id="2.40.160.180">
    <property type="entry name" value="Carbohydrate-selective porin OprB"/>
    <property type="match status" value="1"/>
</dbReference>
<gene>
    <name evidence="4" type="ORF">BJI69_16440</name>
</gene>
<evidence type="ECO:0000313" key="5">
    <source>
        <dbReference type="Proteomes" id="UP000182987"/>
    </source>
</evidence>
<keyword evidence="2" id="KW-0732">Signal</keyword>
<dbReference type="PATRIC" id="fig|1440763.5.peg.631"/>
<dbReference type="GO" id="GO:0015288">
    <property type="term" value="F:porin activity"/>
    <property type="evidence" value="ECO:0007669"/>
    <property type="project" value="InterPro"/>
</dbReference>
<feature type="region of interest" description="Disordered" evidence="3">
    <location>
        <begin position="34"/>
        <end position="64"/>
    </location>
</feature>
<dbReference type="Pfam" id="PF04966">
    <property type="entry name" value="OprB"/>
    <property type="match status" value="1"/>
</dbReference>
<dbReference type="InterPro" id="IPR038673">
    <property type="entry name" value="OprB_sf"/>
</dbReference>
<dbReference type="EMBL" id="CP017480">
    <property type="protein sequence ID" value="APG05332.1"/>
    <property type="molecule type" value="Genomic_DNA"/>
</dbReference>
<keyword evidence="5" id="KW-1185">Reference proteome</keyword>
<comment type="similarity">
    <text evidence="1 2">Belongs to the OprB family.</text>
</comment>
<feature type="chain" id="PRO_5014203355" evidence="2">
    <location>
        <begin position="26"/>
        <end position="479"/>
    </location>
</feature>
<dbReference type="STRING" id="1440763.BJI69_16440"/>
<dbReference type="PANTHER" id="PTHR37944:SF1">
    <property type="entry name" value="PORIN B"/>
    <property type="match status" value="1"/>
</dbReference>